<comment type="function">
    <text evidence="1">Involved in the proteasome-dependent degradation of fructose-1,6-bisphosphatase.</text>
</comment>
<dbReference type="OrthoDB" id="1933455at2759"/>
<keyword evidence="7" id="KW-0862">Zinc</keyword>
<dbReference type="InterPro" id="IPR006594">
    <property type="entry name" value="LisH"/>
</dbReference>
<feature type="domain" description="RING-Gid-type" evidence="11">
    <location>
        <begin position="335"/>
        <end position="396"/>
    </location>
</feature>
<comment type="similarity">
    <text evidence="3">Belongs to the FYV10 family.</text>
</comment>
<dbReference type="InterPro" id="IPR006595">
    <property type="entry name" value="CTLH_C"/>
</dbReference>
<dbReference type="AlphaFoldDB" id="A0A1V8TFF0"/>
<evidence type="ECO:0000256" key="8">
    <source>
        <dbReference type="PROSITE-ProRule" id="PRU01215"/>
    </source>
</evidence>
<evidence type="ECO:0000256" key="6">
    <source>
        <dbReference type="ARBA" id="ARBA00022771"/>
    </source>
</evidence>
<keyword evidence="6 8" id="KW-0863">Zinc-finger</keyword>
<keyword evidence="5" id="KW-0479">Metal-binding</keyword>
<dbReference type="GO" id="GO:0005737">
    <property type="term" value="C:cytoplasm"/>
    <property type="evidence" value="ECO:0007669"/>
    <property type="project" value="UniProtKB-SubCell"/>
</dbReference>
<organism evidence="12 13">
    <name type="scientific">Cryoendolithus antarcticus</name>
    <dbReference type="NCBI Taxonomy" id="1507870"/>
    <lineage>
        <taxon>Eukaryota</taxon>
        <taxon>Fungi</taxon>
        <taxon>Dikarya</taxon>
        <taxon>Ascomycota</taxon>
        <taxon>Pezizomycotina</taxon>
        <taxon>Dothideomycetes</taxon>
        <taxon>Dothideomycetidae</taxon>
        <taxon>Cladosporiales</taxon>
        <taxon>Cladosporiaceae</taxon>
        <taxon>Cryoendolithus</taxon>
    </lineage>
</organism>
<dbReference type="GO" id="GO:0005634">
    <property type="term" value="C:nucleus"/>
    <property type="evidence" value="ECO:0007669"/>
    <property type="project" value="TreeGrafter"/>
</dbReference>
<feature type="coiled-coil region" evidence="9">
    <location>
        <begin position="27"/>
        <end position="91"/>
    </location>
</feature>
<evidence type="ECO:0000256" key="9">
    <source>
        <dbReference type="SAM" id="Coils"/>
    </source>
</evidence>
<name>A0A1V8TFF0_9PEZI</name>
<evidence type="ECO:0000256" key="7">
    <source>
        <dbReference type="ARBA" id="ARBA00022833"/>
    </source>
</evidence>
<dbReference type="PANTHER" id="PTHR12170:SF2">
    <property type="entry name" value="E3 UBIQUITIN-PROTEIN TRANSFERASE MAEA"/>
    <property type="match status" value="1"/>
</dbReference>
<dbReference type="InterPro" id="IPR045098">
    <property type="entry name" value="Fyv10_fam"/>
</dbReference>
<keyword evidence="13" id="KW-1185">Reference proteome</keyword>
<proteinExistence type="inferred from homology"/>
<dbReference type="SMART" id="SM00668">
    <property type="entry name" value="CTLH"/>
    <property type="match status" value="1"/>
</dbReference>
<dbReference type="Proteomes" id="UP000192596">
    <property type="component" value="Unassembled WGS sequence"/>
</dbReference>
<dbReference type="FunCoup" id="A0A1V8TFF0">
    <property type="interactions" value="1657"/>
</dbReference>
<dbReference type="EMBL" id="NAJO01000009">
    <property type="protein sequence ID" value="OQO10004.1"/>
    <property type="molecule type" value="Genomic_DNA"/>
</dbReference>
<evidence type="ECO:0000313" key="13">
    <source>
        <dbReference type="Proteomes" id="UP000192596"/>
    </source>
</evidence>
<evidence type="ECO:0000256" key="3">
    <source>
        <dbReference type="ARBA" id="ARBA00010615"/>
    </source>
</evidence>
<accession>A0A1V8TFF0</accession>
<dbReference type="PROSITE" id="PS50896">
    <property type="entry name" value="LISH"/>
    <property type="match status" value="1"/>
</dbReference>
<evidence type="ECO:0000256" key="4">
    <source>
        <dbReference type="ARBA" id="ARBA00022490"/>
    </source>
</evidence>
<evidence type="ECO:0000256" key="5">
    <source>
        <dbReference type="ARBA" id="ARBA00022723"/>
    </source>
</evidence>
<keyword evidence="9" id="KW-0175">Coiled coil</keyword>
<feature type="zinc finger region" description="RING-Gid-type" evidence="8">
    <location>
        <begin position="335"/>
        <end position="396"/>
    </location>
</feature>
<dbReference type="GO" id="GO:0061630">
    <property type="term" value="F:ubiquitin protein ligase activity"/>
    <property type="evidence" value="ECO:0007669"/>
    <property type="project" value="InterPro"/>
</dbReference>
<sequence>MADHSTPSKLDPDAHLLLEQSLLRLPHALLQKNLKSAQRAIEASNKALAAAIPAPNSPDPLAALDATIAKAQTLKRKLEALHAEERALHAQQKARIEHLEELHGVVGVGDVGYERWAHVRLDRLLVDYLLRQGFTGSAKALAEEKGLGGLVDLGVFEECGRIEEGLRRGELAGALSWCGENRGALRKGGSELELELRLQQFIELARTGDTAKLMEAVVHARKHFSGDQVAKFGLQAGGLIAYGPDTFVEPYHVPSPRPPAFYKTKANARQQSLYSPTSYPHLASLFTQTHHALFSLPPTPLLHTALSAGLSALKTPACHSAHALATSANTGAPVCPICSTELNELARSVPYAHHTKSHVEEDPVVLPNGRVFGRERLRVLNEKLGTKRGWVRDPTVLDKGAVEWEEGSLRKVFIS</sequence>
<dbReference type="InParanoid" id="A0A1V8TFF0"/>
<dbReference type="PANTHER" id="PTHR12170">
    <property type="entry name" value="MACROPHAGE ERYTHROBLAST ATTACHER-RELATED"/>
    <property type="match status" value="1"/>
</dbReference>
<comment type="subcellular location">
    <subcellularLocation>
        <location evidence="2">Cytoplasm</location>
    </subcellularLocation>
</comment>
<dbReference type="STRING" id="1507870.A0A1V8TFF0"/>
<keyword evidence="4" id="KW-0963">Cytoplasm</keyword>
<dbReference type="GO" id="GO:0034657">
    <property type="term" value="C:GID complex"/>
    <property type="evidence" value="ECO:0007669"/>
    <property type="project" value="TreeGrafter"/>
</dbReference>
<evidence type="ECO:0000256" key="2">
    <source>
        <dbReference type="ARBA" id="ARBA00004496"/>
    </source>
</evidence>
<dbReference type="InterPro" id="IPR044063">
    <property type="entry name" value="ZF_RING_GID"/>
</dbReference>
<comment type="caution">
    <text evidence="12">The sequence shown here is derived from an EMBL/GenBank/DDBJ whole genome shotgun (WGS) entry which is preliminary data.</text>
</comment>
<dbReference type="GO" id="GO:0008270">
    <property type="term" value="F:zinc ion binding"/>
    <property type="evidence" value="ECO:0007669"/>
    <property type="project" value="UniProtKB-KW"/>
</dbReference>
<dbReference type="GO" id="GO:0043161">
    <property type="term" value="P:proteasome-mediated ubiquitin-dependent protein catabolic process"/>
    <property type="evidence" value="ECO:0007669"/>
    <property type="project" value="InterPro"/>
</dbReference>
<dbReference type="PROSITE" id="PS50897">
    <property type="entry name" value="CTLH"/>
    <property type="match status" value="1"/>
</dbReference>
<evidence type="ECO:0000259" key="11">
    <source>
        <dbReference type="PROSITE" id="PS51867"/>
    </source>
</evidence>
<evidence type="ECO:0000256" key="1">
    <source>
        <dbReference type="ARBA" id="ARBA00002343"/>
    </source>
</evidence>
<protein>
    <recommendedName>
        <fullName evidence="14">Protein FYV10</fullName>
    </recommendedName>
</protein>
<evidence type="ECO:0000259" key="10">
    <source>
        <dbReference type="PROSITE" id="PS50897"/>
    </source>
</evidence>
<evidence type="ECO:0008006" key="14">
    <source>
        <dbReference type="Google" id="ProtNLM"/>
    </source>
</evidence>
<reference evidence="13" key="1">
    <citation type="submission" date="2017-03" db="EMBL/GenBank/DDBJ databases">
        <title>Genomes of endolithic fungi from Antarctica.</title>
        <authorList>
            <person name="Coleine C."/>
            <person name="Masonjones S."/>
            <person name="Stajich J.E."/>
        </authorList>
    </citation>
    <scope>NUCLEOTIDE SEQUENCE [LARGE SCALE GENOMIC DNA]</scope>
    <source>
        <strain evidence="13">CCFEE 5527</strain>
    </source>
</reference>
<dbReference type="InterPro" id="IPR024964">
    <property type="entry name" value="CTLH/CRA"/>
</dbReference>
<feature type="domain" description="CTLH" evidence="10">
    <location>
        <begin position="155"/>
        <end position="212"/>
    </location>
</feature>
<dbReference type="PROSITE" id="PS51867">
    <property type="entry name" value="ZF_RING_GID"/>
    <property type="match status" value="1"/>
</dbReference>
<gene>
    <name evidence="12" type="ORF">B0A48_04359</name>
</gene>
<dbReference type="Pfam" id="PF10607">
    <property type="entry name" value="CTLH"/>
    <property type="match status" value="1"/>
</dbReference>
<evidence type="ECO:0000313" key="12">
    <source>
        <dbReference type="EMBL" id="OQO10004.1"/>
    </source>
</evidence>